<sequence length="69" mass="8200">REATYIYKRIISRTDFPYRFLVVDIGANDGFISSNSFNFIQWGWDAVLVEPQPLELHMAHNNIRRCRQI</sequence>
<reference evidence="1" key="1">
    <citation type="submission" date="2014-12" db="EMBL/GenBank/DDBJ databases">
        <title>Insight into the proteome of Arion vulgaris.</title>
        <authorList>
            <person name="Aradska J."/>
            <person name="Bulat T."/>
            <person name="Smidak R."/>
            <person name="Sarate P."/>
            <person name="Gangsoo J."/>
            <person name="Sialana F."/>
            <person name="Bilban M."/>
            <person name="Lubec G."/>
        </authorList>
    </citation>
    <scope>NUCLEOTIDE SEQUENCE</scope>
    <source>
        <tissue evidence="1">Skin</tissue>
    </source>
</reference>
<name>A0A0B6Y1J5_9EUPU</name>
<gene>
    <name evidence="1" type="primary">ORF9439</name>
</gene>
<protein>
    <recommendedName>
        <fullName evidence="2">Methyltransferase FkbM domain-containing protein</fullName>
    </recommendedName>
</protein>
<dbReference type="Gene3D" id="3.40.50.150">
    <property type="entry name" value="Vaccinia Virus protein VP39"/>
    <property type="match status" value="1"/>
</dbReference>
<dbReference type="InterPro" id="IPR029063">
    <property type="entry name" value="SAM-dependent_MTases_sf"/>
</dbReference>
<evidence type="ECO:0008006" key="2">
    <source>
        <dbReference type="Google" id="ProtNLM"/>
    </source>
</evidence>
<dbReference type="EMBL" id="HACG01003103">
    <property type="protein sequence ID" value="CEK49968.1"/>
    <property type="molecule type" value="Transcribed_RNA"/>
</dbReference>
<accession>A0A0B6Y1J5</accession>
<organism evidence="1">
    <name type="scientific">Arion vulgaris</name>
    <dbReference type="NCBI Taxonomy" id="1028688"/>
    <lineage>
        <taxon>Eukaryota</taxon>
        <taxon>Metazoa</taxon>
        <taxon>Spiralia</taxon>
        <taxon>Lophotrochozoa</taxon>
        <taxon>Mollusca</taxon>
        <taxon>Gastropoda</taxon>
        <taxon>Heterobranchia</taxon>
        <taxon>Euthyneura</taxon>
        <taxon>Panpulmonata</taxon>
        <taxon>Eupulmonata</taxon>
        <taxon>Stylommatophora</taxon>
        <taxon>Helicina</taxon>
        <taxon>Arionoidea</taxon>
        <taxon>Arionidae</taxon>
        <taxon>Arion</taxon>
    </lineage>
</organism>
<feature type="non-terminal residue" evidence="1">
    <location>
        <position position="1"/>
    </location>
</feature>
<evidence type="ECO:0000313" key="1">
    <source>
        <dbReference type="EMBL" id="CEK49968.1"/>
    </source>
</evidence>
<dbReference type="AlphaFoldDB" id="A0A0B6Y1J5"/>
<proteinExistence type="predicted"/>